<gene>
    <name evidence="1" type="ORF">GGQ74_003069</name>
</gene>
<dbReference type="InterPro" id="IPR025500">
    <property type="entry name" value="DUF4390"/>
</dbReference>
<sequence length="168" mass="18909">MPSSHAGTLELGNLILDNQAGNITVRFGVRVEDIETLEAVLDEGTVVGLVCESGVSRRKRMWPDAEIASARWESTLSRDVLARDYVLILPGTEKPLRSRDLRTLLDEAWGRLSMVVGPWASLSPGNEYSLDLNISLARRDVPVWLRYVVFFKSWDVLPPVSYQLDFSY</sequence>
<dbReference type="RefSeq" id="WP_167942458.1">
    <property type="nucleotide sequence ID" value="NZ_JAATJA010000005.1"/>
</dbReference>
<reference evidence="1 2" key="1">
    <citation type="submission" date="2020-03" db="EMBL/GenBank/DDBJ databases">
        <title>Genomic Encyclopedia of Type Strains, Phase IV (KMG-IV): sequencing the most valuable type-strain genomes for metagenomic binning, comparative biology and taxonomic classification.</title>
        <authorList>
            <person name="Goeker M."/>
        </authorList>
    </citation>
    <scope>NUCLEOTIDE SEQUENCE [LARGE SCALE GENOMIC DNA]</scope>
    <source>
        <strain evidence="1 2">DSM 24233</strain>
    </source>
</reference>
<dbReference type="AlphaFoldDB" id="A0A846QQB3"/>
<evidence type="ECO:0000313" key="2">
    <source>
        <dbReference type="Proteomes" id="UP000580856"/>
    </source>
</evidence>
<dbReference type="Proteomes" id="UP000580856">
    <property type="component" value="Unassembled WGS sequence"/>
</dbReference>
<proteinExistence type="predicted"/>
<evidence type="ECO:0000313" key="1">
    <source>
        <dbReference type="EMBL" id="NJB69367.1"/>
    </source>
</evidence>
<accession>A0A846QQB3</accession>
<keyword evidence="2" id="KW-1185">Reference proteome</keyword>
<dbReference type="EMBL" id="JAATJA010000005">
    <property type="protein sequence ID" value="NJB69367.1"/>
    <property type="molecule type" value="Genomic_DNA"/>
</dbReference>
<evidence type="ECO:0008006" key="3">
    <source>
        <dbReference type="Google" id="ProtNLM"/>
    </source>
</evidence>
<organism evidence="1 2">
    <name type="scientific">Desulfobaculum xiamenense</name>
    <dbReference type="NCBI Taxonomy" id="995050"/>
    <lineage>
        <taxon>Bacteria</taxon>
        <taxon>Pseudomonadati</taxon>
        <taxon>Thermodesulfobacteriota</taxon>
        <taxon>Desulfovibrionia</taxon>
        <taxon>Desulfovibrionales</taxon>
        <taxon>Desulfovibrionaceae</taxon>
        <taxon>Desulfobaculum</taxon>
    </lineage>
</organism>
<dbReference type="Pfam" id="PF14334">
    <property type="entry name" value="DUF4390"/>
    <property type="match status" value="1"/>
</dbReference>
<comment type="caution">
    <text evidence="1">The sequence shown here is derived from an EMBL/GenBank/DDBJ whole genome shotgun (WGS) entry which is preliminary data.</text>
</comment>
<protein>
    <recommendedName>
        <fullName evidence="3">DUF4390 domain-containing protein</fullName>
    </recommendedName>
</protein>
<name>A0A846QQB3_9BACT</name>